<comment type="similarity">
    <text evidence="6">Belongs to the class I-like SAM-binding methyltransferase superfamily. RNA M5U methyltransferase family.</text>
</comment>
<keyword evidence="10" id="KW-1185">Reference proteome</keyword>
<evidence type="ECO:0000256" key="7">
    <source>
        <dbReference type="PROSITE-ProRule" id="PRU10015"/>
    </source>
</evidence>
<evidence type="ECO:0000256" key="2">
    <source>
        <dbReference type="ARBA" id="ARBA00022603"/>
    </source>
</evidence>
<keyword evidence="3 6" id="KW-0808">Transferase</keyword>
<organism evidence="9 10">
    <name type="scientific">Glaciecola petra</name>
    <dbReference type="NCBI Taxonomy" id="3075602"/>
    <lineage>
        <taxon>Bacteria</taxon>
        <taxon>Pseudomonadati</taxon>
        <taxon>Pseudomonadota</taxon>
        <taxon>Gammaproteobacteria</taxon>
        <taxon>Alteromonadales</taxon>
        <taxon>Alteromonadaceae</taxon>
        <taxon>Glaciecola</taxon>
    </lineage>
</organism>
<accession>A0ABU2ZYS7</accession>
<dbReference type="GO" id="GO:0032259">
    <property type="term" value="P:methylation"/>
    <property type="evidence" value="ECO:0007669"/>
    <property type="project" value="UniProtKB-KW"/>
</dbReference>
<dbReference type="InterPro" id="IPR010280">
    <property type="entry name" value="U5_MeTrfase_fam"/>
</dbReference>
<dbReference type="SUPFAM" id="SSF53335">
    <property type="entry name" value="S-adenosyl-L-methionine-dependent methyltransferases"/>
    <property type="match status" value="1"/>
</dbReference>
<dbReference type="Gene3D" id="2.40.50.1070">
    <property type="match status" value="1"/>
</dbReference>
<evidence type="ECO:0000256" key="8">
    <source>
        <dbReference type="SAM" id="MobiDB-lite"/>
    </source>
</evidence>
<keyword evidence="1" id="KW-0004">4Fe-4S</keyword>
<gene>
    <name evidence="9" type="primary">rlmD</name>
    <name evidence="9" type="ORF">RM552_17150</name>
</gene>
<proteinExistence type="inferred from homology"/>
<feature type="active site" description="Nucleophile" evidence="6">
    <location>
        <position position="434"/>
    </location>
</feature>
<keyword evidence="1" id="KW-0408">Iron</keyword>
<dbReference type="RefSeq" id="WP_311370110.1">
    <property type="nucleotide sequence ID" value="NZ_JAVRHX010000008.1"/>
</dbReference>
<dbReference type="PANTHER" id="PTHR11061">
    <property type="entry name" value="RNA M5U METHYLTRANSFERASE"/>
    <property type="match status" value="1"/>
</dbReference>
<evidence type="ECO:0000256" key="4">
    <source>
        <dbReference type="ARBA" id="ARBA00022691"/>
    </source>
</evidence>
<reference evidence="9 10" key="1">
    <citation type="submission" date="2023-09" db="EMBL/GenBank/DDBJ databases">
        <authorList>
            <person name="Rey-Velasco X."/>
        </authorList>
    </citation>
    <scope>NUCLEOTIDE SEQUENCE [LARGE SCALE GENOMIC DNA]</scope>
    <source>
        <strain evidence="9 10">P117</strain>
    </source>
</reference>
<dbReference type="Pfam" id="PF05958">
    <property type="entry name" value="tRNA_U5-meth_tr"/>
    <property type="match status" value="1"/>
</dbReference>
<feature type="binding site" evidence="6">
    <location>
        <position position="408"/>
    </location>
    <ligand>
        <name>S-adenosyl-L-methionine</name>
        <dbReference type="ChEBI" id="CHEBI:59789"/>
    </ligand>
</feature>
<dbReference type="GO" id="GO:0008168">
    <property type="term" value="F:methyltransferase activity"/>
    <property type="evidence" value="ECO:0007669"/>
    <property type="project" value="UniProtKB-KW"/>
</dbReference>
<protein>
    <submittedName>
        <fullName evidence="9">23S rRNA (Uracil(1939)-C(5))-methyltransferase RlmD</fullName>
        <ecNumber evidence="9">2.1.1.190</ecNumber>
    </submittedName>
</protein>
<sequence>MVQFYKSKKTSTKAHKHRHPAKTELLKNLSINTHDHTGQGLILSTKPITVVKNALVGEIFDAKVEYKNNKVKIINASMFHKRHSERTRPFCQHYDDCGGCNMQHTSAKHGLEVKQTALQEYMHKQTGIPFEAWESPVLSDINYVESTNQIYEFGYRRRIRLAVDGRQKNNVRIGFREEKSKDIIAISQCAIASSSIQAVLPNLLDSLKRLPAISNVGHIVLTDTGTQVYCGLYCTAKLSDLCLELLHKCIERISKLEITVSLALVIYQNYQAIALLNCDSEYFTMQDHTGSLIETNSSQFLQVNAGINDKMLKQAKTWLGLDETPVQTTSNSNSLYDFFCGSGNFTLFLANKFDHVYGFEGTAEMVEHARTNAFKNKIANAAFTHCNLDDDDALAKLTLEKACTVVLDPSRSGALKLCEKLVSEDVGHILYVSCNANSLIRDLNVLKPKYQVEKISVLDMFPFTKHLELMVLLTSKQVTSKQATKP</sequence>
<evidence type="ECO:0000256" key="5">
    <source>
        <dbReference type="ARBA" id="ARBA00023014"/>
    </source>
</evidence>
<evidence type="ECO:0000313" key="10">
    <source>
        <dbReference type="Proteomes" id="UP001253545"/>
    </source>
</evidence>
<feature type="region of interest" description="Disordered" evidence="8">
    <location>
        <begin position="1"/>
        <end position="20"/>
    </location>
</feature>
<dbReference type="EC" id="2.1.1.190" evidence="9"/>
<evidence type="ECO:0000256" key="6">
    <source>
        <dbReference type="PROSITE-ProRule" id="PRU01024"/>
    </source>
</evidence>
<keyword evidence="4 6" id="KW-0949">S-adenosyl-L-methionine</keyword>
<keyword evidence="5" id="KW-0411">Iron-sulfur</keyword>
<dbReference type="Gene3D" id="2.40.50.140">
    <property type="entry name" value="Nucleic acid-binding proteins"/>
    <property type="match status" value="1"/>
</dbReference>
<feature type="binding site" evidence="6">
    <location>
        <position position="302"/>
    </location>
    <ligand>
        <name>S-adenosyl-L-methionine</name>
        <dbReference type="ChEBI" id="CHEBI:59789"/>
    </ligand>
</feature>
<keyword evidence="1" id="KW-0479">Metal-binding</keyword>
<dbReference type="NCBIfam" id="TIGR00479">
    <property type="entry name" value="rumA"/>
    <property type="match status" value="1"/>
</dbReference>
<comment type="caution">
    <text evidence="9">The sequence shown here is derived from an EMBL/GenBank/DDBJ whole genome shotgun (WGS) entry which is preliminary data.</text>
</comment>
<feature type="active site" evidence="7">
    <location>
        <position position="434"/>
    </location>
</feature>
<dbReference type="PROSITE" id="PS51687">
    <property type="entry name" value="SAM_MT_RNA_M5U"/>
    <property type="match status" value="1"/>
</dbReference>
<dbReference type="Gene3D" id="3.40.50.150">
    <property type="entry name" value="Vaccinia Virus protein VP39"/>
    <property type="match status" value="1"/>
</dbReference>
<dbReference type="EMBL" id="JAVRHX010000008">
    <property type="protein sequence ID" value="MDT0596587.1"/>
    <property type="molecule type" value="Genomic_DNA"/>
</dbReference>
<dbReference type="PROSITE" id="PS01230">
    <property type="entry name" value="TRMA_1"/>
    <property type="match status" value="1"/>
</dbReference>
<dbReference type="InterPro" id="IPR029063">
    <property type="entry name" value="SAM-dependent_MTases_sf"/>
</dbReference>
<dbReference type="InterPro" id="IPR030390">
    <property type="entry name" value="MeTrfase_TrmA_AS"/>
</dbReference>
<evidence type="ECO:0000256" key="3">
    <source>
        <dbReference type="ARBA" id="ARBA00022679"/>
    </source>
</evidence>
<evidence type="ECO:0000256" key="1">
    <source>
        <dbReference type="ARBA" id="ARBA00022485"/>
    </source>
</evidence>
<feature type="binding site" evidence="6">
    <location>
        <position position="360"/>
    </location>
    <ligand>
        <name>S-adenosyl-L-methionine</name>
        <dbReference type="ChEBI" id="CHEBI:59789"/>
    </ligand>
</feature>
<name>A0ABU2ZYS7_9ALTE</name>
<keyword evidence="2 6" id="KW-0489">Methyltransferase</keyword>
<dbReference type="InterPro" id="IPR012340">
    <property type="entry name" value="NA-bd_OB-fold"/>
</dbReference>
<dbReference type="Proteomes" id="UP001253545">
    <property type="component" value="Unassembled WGS sequence"/>
</dbReference>
<evidence type="ECO:0000313" key="9">
    <source>
        <dbReference type="EMBL" id="MDT0596587.1"/>
    </source>
</evidence>
<dbReference type="CDD" id="cd02440">
    <property type="entry name" value="AdoMet_MTases"/>
    <property type="match status" value="1"/>
</dbReference>
<dbReference type="PANTHER" id="PTHR11061:SF49">
    <property type="entry name" value="23S RRNA (URACIL(1939)-C(5))-METHYLTRANSFERASE RLMD"/>
    <property type="match status" value="1"/>
</dbReference>
<feature type="binding site" evidence="6">
    <location>
        <position position="339"/>
    </location>
    <ligand>
        <name>S-adenosyl-L-methionine</name>
        <dbReference type="ChEBI" id="CHEBI:59789"/>
    </ligand>
</feature>